<dbReference type="InterPro" id="IPR006056">
    <property type="entry name" value="RidA"/>
</dbReference>
<dbReference type="PANTHER" id="PTHR11803:SF39">
    <property type="entry name" value="2-IMINOBUTANOATE_2-IMINOPROPANOATE DEAMINASE"/>
    <property type="match status" value="1"/>
</dbReference>
<evidence type="ECO:0000256" key="1">
    <source>
        <dbReference type="ARBA" id="ARBA00010552"/>
    </source>
</evidence>
<comment type="caution">
    <text evidence="2">The sequence shown here is derived from an EMBL/GenBank/DDBJ whole genome shotgun (WGS) entry which is preliminary data.</text>
</comment>
<proteinExistence type="inferred from homology"/>
<dbReference type="Proteomes" id="UP001500191">
    <property type="component" value="Unassembled WGS sequence"/>
</dbReference>
<reference evidence="2 3" key="1">
    <citation type="journal article" date="2019" name="Int. J. Syst. Evol. Microbiol.">
        <title>The Global Catalogue of Microorganisms (GCM) 10K type strain sequencing project: providing services to taxonomists for standard genome sequencing and annotation.</title>
        <authorList>
            <consortium name="The Broad Institute Genomics Platform"/>
            <consortium name="The Broad Institute Genome Sequencing Center for Infectious Disease"/>
            <person name="Wu L."/>
            <person name="Ma J."/>
        </authorList>
    </citation>
    <scope>NUCLEOTIDE SEQUENCE [LARGE SCALE GENOMIC DNA]</scope>
    <source>
        <strain evidence="2 3">JCM 14368</strain>
    </source>
</reference>
<gene>
    <name evidence="2" type="ORF">GCM10008937_20410</name>
</gene>
<dbReference type="CDD" id="cd00448">
    <property type="entry name" value="YjgF_YER057c_UK114_family"/>
    <property type="match status" value="1"/>
</dbReference>
<protein>
    <submittedName>
        <fullName evidence="2">RidA family protein</fullName>
    </submittedName>
</protein>
<accession>A0ABN1C677</accession>
<comment type="similarity">
    <text evidence="1">Belongs to the RutC family.</text>
</comment>
<sequence length="129" mass="13906">MLRGMKETIQTPDAPAAIGPYSQAVVFGNLVITSGQIPLTPGGDLVSGGVTEQTEQVITNLKAVLEAAGTDLERVVKTTVFLADMNEFAAMNAVYEAHFRAPYPARSTVQVARLPRDVRVEIEVIAERH</sequence>
<dbReference type="EMBL" id="BAAADB010000018">
    <property type="protein sequence ID" value="GAA0512609.1"/>
    <property type="molecule type" value="Genomic_DNA"/>
</dbReference>
<dbReference type="PANTHER" id="PTHR11803">
    <property type="entry name" value="2-IMINOBUTANOATE/2-IMINOPROPANOATE DEAMINASE RIDA"/>
    <property type="match status" value="1"/>
</dbReference>
<keyword evidence="3" id="KW-1185">Reference proteome</keyword>
<dbReference type="Pfam" id="PF01042">
    <property type="entry name" value="Ribonuc_L-PSP"/>
    <property type="match status" value="1"/>
</dbReference>
<dbReference type="SUPFAM" id="SSF55298">
    <property type="entry name" value="YjgF-like"/>
    <property type="match status" value="1"/>
</dbReference>
<evidence type="ECO:0000313" key="2">
    <source>
        <dbReference type="EMBL" id="GAA0512609.1"/>
    </source>
</evidence>
<dbReference type="PROSITE" id="PS01094">
    <property type="entry name" value="UPF0076"/>
    <property type="match status" value="1"/>
</dbReference>
<dbReference type="NCBIfam" id="TIGR00004">
    <property type="entry name" value="Rid family detoxifying hydrolase"/>
    <property type="match status" value="1"/>
</dbReference>
<dbReference type="InterPro" id="IPR019897">
    <property type="entry name" value="RidA_CS"/>
</dbReference>
<organism evidence="2 3">
    <name type="scientific">Deinococcus depolymerans</name>
    <dbReference type="NCBI Taxonomy" id="392408"/>
    <lineage>
        <taxon>Bacteria</taxon>
        <taxon>Thermotogati</taxon>
        <taxon>Deinococcota</taxon>
        <taxon>Deinococci</taxon>
        <taxon>Deinococcales</taxon>
        <taxon>Deinococcaceae</taxon>
        <taxon>Deinococcus</taxon>
    </lineage>
</organism>
<dbReference type="InterPro" id="IPR035959">
    <property type="entry name" value="RutC-like_sf"/>
</dbReference>
<dbReference type="InterPro" id="IPR006175">
    <property type="entry name" value="YjgF/YER057c/UK114"/>
</dbReference>
<dbReference type="Gene3D" id="3.30.1330.40">
    <property type="entry name" value="RutC-like"/>
    <property type="match status" value="1"/>
</dbReference>
<name>A0ABN1C677_9DEIO</name>
<evidence type="ECO:0000313" key="3">
    <source>
        <dbReference type="Proteomes" id="UP001500191"/>
    </source>
</evidence>